<dbReference type="InterPro" id="IPR005828">
    <property type="entry name" value="MFS_sugar_transport-like"/>
</dbReference>
<evidence type="ECO:0000256" key="4">
    <source>
        <dbReference type="ARBA" id="ARBA00022692"/>
    </source>
</evidence>
<name>A0A812MJ80_SYMPI</name>
<keyword evidence="11" id="KW-1185">Reference proteome</keyword>
<sequence>PMPVDVEIVEEAPAKQSYAGDMKSFLSLTWPLLLGNMLEWYEFGIYGYVEKEIAENFFDGSSEDAWLGFAITFVARPMGGFLLGYIADNCGRKLSVLISLGGMILATVGQGLLPGKYFGADARHFGLGGLVCCRVLQGISAGGEIGAVSAYLVEVSPIKTLGMAVCMISVGSQIAWAFASLLVALLSSALTHQQMLEWGWRIPFLLAAIPGIISVVGRKRIPETETFLEIAAEGATSKSGFGFVELIK</sequence>
<evidence type="ECO:0000313" key="11">
    <source>
        <dbReference type="Proteomes" id="UP000649617"/>
    </source>
</evidence>
<dbReference type="OrthoDB" id="423682at2759"/>
<evidence type="ECO:0000256" key="5">
    <source>
        <dbReference type="ARBA" id="ARBA00022847"/>
    </source>
</evidence>
<keyword evidence="7 8" id="KW-0472">Membrane</keyword>
<proteinExistence type="predicted"/>
<dbReference type="Proteomes" id="UP000649617">
    <property type="component" value="Unassembled WGS sequence"/>
</dbReference>
<keyword evidence="4 8" id="KW-0812">Transmembrane</keyword>
<dbReference type="Gene3D" id="1.20.1250.20">
    <property type="entry name" value="MFS general substrate transporter like domains"/>
    <property type="match status" value="1"/>
</dbReference>
<feature type="domain" description="Major facilitator superfamily (MFS) profile" evidence="9">
    <location>
        <begin position="28"/>
        <end position="248"/>
    </location>
</feature>
<feature type="non-terminal residue" evidence="10">
    <location>
        <position position="1"/>
    </location>
</feature>
<evidence type="ECO:0000256" key="3">
    <source>
        <dbReference type="ARBA" id="ARBA00022475"/>
    </source>
</evidence>
<evidence type="ECO:0000256" key="8">
    <source>
        <dbReference type="SAM" id="Phobius"/>
    </source>
</evidence>
<evidence type="ECO:0000256" key="1">
    <source>
        <dbReference type="ARBA" id="ARBA00004651"/>
    </source>
</evidence>
<feature type="transmembrane region" description="Helical" evidence="8">
    <location>
        <begin position="125"/>
        <end position="153"/>
    </location>
</feature>
<evidence type="ECO:0000313" key="10">
    <source>
        <dbReference type="EMBL" id="CAE7270377.1"/>
    </source>
</evidence>
<keyword evidence="6 8" id="KW-1133">Transmembrane helix</keyword>
<gene>
    <name evidence="10" type="primary">proP</name>
    <name evidence="10" type="ORF">SPIL2461_LOCUS5928</name>
</gene>
<feature type="transmembrane region" description="Helical" evidence="8">
    <location>
        <begin position="165"/>
        <end position="186"/>
    </location>
</feature>
<dbReference type="GO" id="GO:0005886">
    <property type="term" value="C:plasma membrane"/>
    <property type="evidence" value="ECO:0007669"/>
    <property type="project" value="UniProtKB-SubCell"/>
</dbReference>
<dbReference type="AlphaFoldDB" id="A0A812MJ80"/>
<feature type="transmembrane region" description="Helical" evidence="8">
    <location>
        <begin position="65"/>
        <end position="87"/>
    </location>
</feature>
<feature type="non-terminal residue" evidence="10">
    <location>
        <position position="248"/>
    </location>
</feature>
<feature type="transmembrane region" description="Helical" evidence="8">
    <location>
        <begin position="198"/>
        <end position="217"/>
    </location>
</feature>
<evidence type="ECO:0000259" key="9">
    <source>
        <dbReference type="PROSITE" id="PS50850"/>
    </source>
</evidence>
<comment type="caution">
    <text evidence="10">The sequence shown here is derived from an EMBL/GenBank/DDBJ whole genome shotgun (WGS) entry which is preliminary data.</text>
</comment>
<dbReference type="EMBL" id="CAJNIZ010008691">
    <property type="protein sequence ID" value="CAE7270377.1"/>
    <property type="molecule type" value="Genomic_DNA"/>
</dbReference>
<protein>
    <submittedName>
        <fullName evidence="10">ProP protein</fullName>
    </submittedName>
</protein>
<reference evidence="10" key="1">
    <citation type="submission" date="2021-02" db="EMBL/GenBank/DDBJ databases">
        <authorList>
            <person name="Dougan E. K."/>
            <person name="Rhodes N."/>
            <person name="Thang M."/>
            <person name="Chan C."/>
        </authorList>
    </citation>
    <scope>NUCLEOTIDE SEQUENCE</scope>
</reference>
<dbReference type="PANTHER" id="PTHR43528:SF1">
    <property type="entry name" value="ALPHA-KETOGLUTARATE PERMEASE"/>
    <property type="match status" value="1"/>
</dbReference>
<dbReference type="InterPro" id="IPR036259">
    <property type="entry name" value="MFS_trans_sf"/>
</dbReference>
<dbReference type="GO" id="GO:0015293">
    <property type="term" value="F:symporter activity"/>
    <property type="evidence" value="ECO:0007669"/>
    <property type="project" value="UniProtKB-KW"/>
</dbReference>
<keyword evidence="2" id="KW-0813">Transport</keyword>
<comment type="subcellular location">
    <subcellularLocation>
        <location evidence="1">Cell membrane</location>
        <topology evidence="1">Multi-pass membrane protein</topology>
    </subcellularLocation>
</comment>
<keyword evidence="5" id="KW-0769">Symport</keyword>
<dbReference type="Pfam" id="PF00083">
    <property type="entry name" value="Sugar_tr"/>
    <property type="match status" value="1"/>
</dbReference>
<dbReference type="InterPro" id="IPR051084">
    <property type="entry name" value="H+-coupled_symporters"/>
</dbReference>
<evidence type="ECO:0000256" key="6">
    <source>
        <dbReference type="ARBA" id="ARBA00022989"/>
    </source>
</evidence>
<dbReference type="InterPro" id="IPR020846">
    <property type="entry name" value="MFS_dom"/>
</dbReference>
<dbReference type="SUPFAM" id="SSF103473">
    <property type="entry name" value="MFS general substrate transporter"/>
    <property type="match status" value="1"/>
</dbReference>
<dbReference type="PROSITE" id="PS50850">
    <property type="entry name" value="MFS"/>
    <property type="match status" value="1"/>
</dbReference>
<evidence type="ECO:0000256" key="2">
    <source>
        <dbReference type="ARBA" id="ARBA00022448"/>
    </source>
</evidence>
<feature type="transmembrane region" description="Helical" evidence="8">
    <location>
        <begin position="94"/>
        <end position="113"/>
    </location>
</feature>
<organism evidence="10 11">
    <name type="scientific">Symbiodinium pilosum</name>
    <name type="common">Dinoflagellate</name>
    <dbReference type="NCBI Taxonomy" id="2952"/>
    <lineage>
        <taxon>Eukaryota</taxon>
        <taxon>Sar</taxon>
        <taxon>Alveolata</taxon>
        <taxon>Dinophyceae</taxon>
        <taxon>Suessiales</taxon>
        <taxon>Symbiodiniaceae</taxon>
        <taxon>Symbiodinium</taxon>
    </lineage>
</organism>
<keyword evidence="3" id="KW-1003">Cell membrane</keyword>
<dbReference type="PANTHER" id="PTHR43528">
    <property type="entry name" value="ALPHA-KETOGLUTARATE PERMEASE"/>
    <property type="match status" value="1"/>
</dbReference>
<evidence type="ECO:0000256" key="7">
    <source>
        <dbReference type="ARBA" id="ARBA00023136"/>
    </source>
</evidence>
<accession>A0A812MJ80</accession>